<dbReference type="Pfam" id="PF01183">
    <property type="entry name" value="Glyco_hydro_25"/>
    <property type="match status" value="1"/>
</dbReference>
<sequence>MRPNKTKSATKLVVAAAVAFLVAPLVLSQPAQAAKGDYGVDWSKYQGSTGVFGYAHDKFAIAQVGGYYDGYFADQSTYPTQVQYAIAQGKRAHSYIYLQASTVAEVDQALDHYLPKIQTPKKSIVALDVESGNPTTAAMQHGLNRIKAAGYTPVLYGYKAFLQAHVDLLSLSKTVTLWLGEYPNYQVTPSPNYNYFPSWNNIGIFQFTSTYIAGGLDGNVDLTGITDNGYRKGDNSKPDTSTPAIDAGKTADNTPKRDIAVGDTVKVNFSASRWATGETIPSWVKGQNYQVTQVNGKRLLLSGINSWINRKNAEILNVTNTSNATATGSTYVVQSGDTLSGIAARYGTTTSTLASLNGLSNADFITVGQRLTTNGKATTNSGTYTVKSGDTLSGIAASHGLSTATLAAYNGITNWDQIQVGQQLKFSGGAASTRSYTVKYGDSLSAIAARLGTTVSTLASKNGISNTNLIYTGETLNY</sequence>
<protein>
    <submittedName>
        <fullName evidence="7">Phage-related lysin</fullName>
    </submittedName>
</protein>
<dbReference type="RefSeq" id="WP_083485702.1">
    <property type="nucleotide sequence ID" value="NZ_AYYI01000106.1"/>
</dbReference>
<feature type="domain" description="LysM" evidence="6">
    <location>
        <begin position="434"/>
        <end position="478"/>
    </location>
</feature>
<dbReference type="Gene3D" id="3.10.350.10">
    <property type="entry name" value="LysM domain"/>
    <property type="match status" value="3"/>
</dbReference>
<reference evidence="7 8" key="1">
    <citation type="journal article" date="2015" name="Genome Announc.">
        <title>Expanding the biotechnology potential of lactobacilli through comparative genomics of 213 strains and associated genera.</title>
        <authorList>
            <person name="Sun Z."/>
            <person name="Harris H.M."/>
            <person name="McCann A."/>
            <person name="Guo C."/>
            <person name="Argimon S."/>
            <person name="Zhang W."/>
            <person name="Yang X."/>
            <person name="Jeffery I.B."/>
            <person name="Cooney J.C."/>
            <person name="Kagawa T.F."/>
            <person name="Liu W."/>
            <person name="Song Y."/>
            <person name="Salvetti E."/>
            <person name="Wrobel A."/>
            <person name="Rasinkangas P."/>
            <person name="Parkhill J."/>
            <person name="Rea M.C."/>
            <person name="O'Sullivan O."/>
            <person name="Ritari J."/>
            <person name="Douillard F.P."/>
            <person name="Paul Ross R."/>
            <person name="Yang R."/>
            <person name="Briner A.E."/>
            <person name="Felis G.E."/>
            <person name="de Vos W.M."/>
            <person name="Barrangou R."/>
            <person name="Klaenhammer T.R."/>
            <person name="Caufield P.W."/>
            <person name="Cui Y."/>
            <person name="Zhang H."/>
            <person name="O'Toole P.W."/>
        </authorList>
    </citation>
    <scope>NUCLEOTIDE SEQUENCE [LARGE SCALE GENOMIC DNA]</scope>
    <source>
        <strain evidence="7 8">DSM 20253</strain>
    </source>
</reference>
<dbReference type="SMART" id="SM00257">
    <property type="entry name" value="LysM"/>
    <property type="match status" value="3"/>
</dbReference>
<dbReference type="OrthoDB" id="2327954at2"/>
<dbReference type="InterPro" id="IPR018077">
    <property type="entry name" value="Glyco_hydro_fam25_subgr"/>
</dbReference>
<comment type="similarity">
    <text evidence="1">Belongs to the glycosyl hydrolase 25 family.</text>
</comment>
<feature type="domain" description="LysM" evidence="6">
    <location>
        <begin position="329"/>
        <end position="373"/>
    </location>
</feature>
<dbReference type="InterPro" id="IPR017853">
    <property type="entry name" value="GH"/>
</dbReference>
<dbReference type="InterPro" id="IPR018392">
    <property type="entry name" value="LysM"/>
</dbReference>
<evidence type="ECO:0000313" key="8">
    <source>
        <dbReference type="Proteomes" id="UP000051638"/>
    </source>
</evidence>
<dbReference type="PROSITE" id="PS51904">
    <property type="entry name" value="GLYCOSYL_HYDROL_F25_2"/>
    <property type="match status" value="1"/>
</dbReference>
<evidence type="ECO:0000256" key="1">
    <source>
        <dbReference type="ARBA" id="ARBA00010646"/>
    </source>
</evidence>
<proteinExistence type="inferred from homology"/>
<evidence type="ECO:0000256" key="4">
    <source>
        <dbReference type="SAM" id="MobiDB-lite"/>
    </source>
</evidence>
<evidence type="ECO:0000259" key="6">
    <source>
        <dbReference type="PROSITE" id="PS51782"/>
    </source>
</evidence>
<dbReference type="PANTHER" id="PTHR33734">
    <property type="entry name" value="LYSM DOMAIN-CONTAINING GPI-ANCHORED PROTEIN 2"/>
    <property type="match status" value="1"/>
</dbReference>
<feature type="domain" description="LysM" evidence="6">
    <location>
        <begin position="382"/>
        <end position="426"/>
    </location>
</feature>
<dbReference type="SMART" id="SM00641">
    <property type="entry name" value="Glyco_25"/>
    <property type="match status" value="1"/>
</dbReference>
<dbReference type="GO" id="GO:0003796">
    <property type="term" value="F:lysozyme activity"/>
    <property type="evidence" value="ECO:0007669"/>
    <property type="project" value="InterPro"/>
</dbReference>
<keyword evidence="8" id="KW-1185">Reference proteome</keyword>
<dbReference type="SUPFAM" id="SSF54106">
    <property type="entry name" value="LysM domain"/>
    <property type="match status" value="3"/>
</dbReference>
<organism evidence="7 8">
    <name type="scientific">Loigolactobacillus rennini DSM 20253</name>
    <dbReference type="NCBI Taxonomy" id="1423796"/>
    <lineage>
        <taxon>Bacteria</taxon>
        <taxon>Bacillati</taxon>
        <taxon>Bacillota</taxon>
        <taxon>Bacilli</taxon>
        <taxon>Lactobacillales</taxon>
        <taxon>Lactobacillaceae</taxon>
        <taxon>Loigolactobacillus</taxon>
    </lineage>
</organism>
<dbReference type="EMBL" id="AYYI01000106">
    <property type="protein sequence ID" value="KRM92783.1"/>
    <property type="molecule type" value="Genomic_DNA"/>
</dbReference>
<evidence type="ECO:0000256" key="5">
    <source>
        <dbReference type="SAM" id="SignalP"/>
    </source>
</evidence>
<dbReference type="InterPro" id="IPR036779">
    <property type="entry name" value="LysM_dom_sf"/>
</dbReference>
<feature type="region of interest" description="Disordered" evidence="4">
    <location>
        <begin position="229"/>
        <end position="257"/>
    </location>
</feature>
<dbReference type="PANTHER" id="PTHR33734:SF22">
    <property type="entry name" value="MEMBRANE-BOUND LYTIC MUREIN TRANSGLYCOSYLASE D"/>
    <property type="match status" value="1"/>
</dbReference>
<dbReference type="Gene3D" id="3.20.20.80">
    <property type="entry name" value="Glycosidases"/>
    <property type="match status" value="1"/>
</dbReference>
<evidence type="ECO:0000256" key="3">
    <source>
        <dbReference type="ARBA" id="ARBA00023295"/>
    </source>
</evidence>
<dbReference type="STRING" id="1423796.FC24_GL000950"/>
<dbReference type="Pfam" id="PF01476">
    <property type="entry name" value="LysM"/>
    <property type="match status" value="3"/>
</dbReference>
<keyword evidence="2" id="KW-0378">Hydrolase</keyword>
<dbReference type="GO" id="GO:0016998">
    <property type="term" value="P:cell wall macromolecule catabolic process"/>
    <property type="evidence" value="ECO:0007669"/>
    <property type="project" value="InterPro"/>
</dbReference>
<feature type="signal peptide" evidence="5">
    <location>
        <begin position="1"/>
        <end position="33"/>
    </location>
</feature>
<comment type="caution">
    <text evidence="7">The sequence shown here is derived from an EMBL/GenBank/DDBJ whole genome shotgun (WGS) entry which is preliminary data.</text>
</comment>
<keyword evidence="5" id="KW-0732">Signal</keyword>
<dbReference type="PROSITE" id="PS51782">
    <property type="entry name" value="LYSM"/>
    <property type="match status" value="3"/>
</dbReference>
<gene>
    <name evidence="7" type="ORF">FC24_GL000950</name>
</gene>
<dbReference type="AlphaFoldDB" id="A0A0R2CME4"/>
<dbReference type="GO" id="GO:0009253">
    <property type="term" value="P:peptidoglycan catabolic process"/>
    <property type="evidence" value="ECO:0007669"/>
    <property type="project" value="InterPro"/>
</dbReference>
<keyword evidence="3" id="KW-0326">Glycosidase</keyword>
<dbReference type="SUPFAM" id="SSF51445">
    <property type="entry name" value="(Trans)glycosidases"/>
    <property type="match status" value="1"/>
</dbReference>
<accession>A0A0R2CME4</accession>
<name>A0A0R2CME4_9LACO</name>
<dbReference type="CDD" id="cd00118">
    <property type="entry name" value="LysM"/>
    <property type="match status" value="3"/>
</dbReference>
<evidence type="ECO:0000313" key="7">
    <source>
        <dbReference type="EMBL" id="KRM92783.1"/>
    </source>
</evidence>
<dbReference type="InterPro" id="IPR002053">
    <property type="entry name" value="Glyco_hydro_25"/>
</dbReference>
<dbReference type="Proteomes" id="UP000051638">
    <property type="component" value="Unassembled WGS sequence"/>
</dbReference>
<feature type="chain" id="PRO_5006415769" evidence="5">
    <location>
        <begin position="34"/>
        <end position="478"/>
    </location>
</feature>
<dbReference type="PATRIC" id="fig|1423796.3.peg.972"/>
<evidence type="ECO:0000256" key="2">
    <source>
        <dbReference type="ARBA" id="ARBA00022801"/>
    </source>
</evidence>